<accession>A0ABM8KA66</accession>
<keyword evidence="1" id="KW-0812">Transmembrane</keyword>
<keyword evidence="1" id="KW-0472">Membrane</keyword>
<keyword evidence="4" id="KW-1185">Reference proteome</keyword>
<dbReference type="InterPro" id="IPR029058">
    <property type="entry name" value="AB_hydrolase_fold"/>
</dbReference>
<name>A0ABM8KA66_9FLAO</name>
<evidence type="ECO:0000256" key="1">
    <source>
        <dbReference type="SAM" id="Phobius"/>
    </source>
</evidence>
<dbReference type="RefSeq" id="WP_338613346.1">
    <property type="nucleotide sequence ID" value="NZ_AP029022.1"/>
</dbReference>
<dbReference type="GO" id="GO:0016787">
    <property type="term" value="F:hydrolase activity"/>
    <property type="evidence" value="ECO:0007669"/>
    <property type="project" value="UniProtKB-KW"/>
</dbReference>
<dbReference type="EMBL" id="AP029022">
    <property type="protein sequence ID" value="BEV05952.1"/>
    <property type="molecule type" value="Genomic_DNA"/>
</dbReference>
<sequence length="283" mass="32649">MNLKMHILNIYNCENRKICCQIFESGSSNVVLIIASAMGVKQSFYQGFSEFAEENGISVITFDYSGIGNSLNGKIKYNKDFLISWGNRDLEAVIKYSIEKFPNHKKVVLGHSIGGQLIGLAPSSVDLDKIILMSAQSGFWGFWKGFNKVKMFLNWHLLFPILTYFIGYMPSKKFSKMESLPKNVAEEWAKWCRNPNYLFDYISEDKTFFNKIECDITSVSFDDDFFAPKKSVDWLSGKFQNAELKRKHLFPSDFNVSKIGHFDALKSDFKNSIWKFLLEEIKK</sequence>
<dbReference type="InterPro" id="IPR022742">
    <property type="entry name" value="Hydrolase_4"/>
</dbReference>
<dbReference type="InterPro" id="IPR017208">
    <property type="entry name" value="UCP037442_abhydr"/>
</dbReference>
<feature type="domain" description="Serine aminopeptidase S33" evidence="2">
    <location>
        <begin position="31"/>
        <end position="137"/>
    </location>
</feature>
<dbReference type="PIRSF" id="PIRSF037442">
    <property type="entry name" value="UCP037442_abhydr"/>
    <property type="match status" value="1"/>
</dbReference>
<evidence type="ECO:0000313" key="3">
    <source>
        <dbReference type="EMBL" id="BEV05952.1"/>
    </source>
</evidence>
<evidence type="ECO:0000259" key="2">
    <source>
        <dbReference type="Pfam" id="PF12146"/>
    </source>
</evidence>
<keyword evidence="1" id="KW-1133">Transmembrane helix</keyword>
<dbReference type="Proteomes" id="UP001380186">
    <property type="component" value="Chromosome"/>
</dbReference>
<dbReference type="Gene3D" id="3.40.50.1820">
    <property type="entry name" value="alpha/beta hydrolase"/>
    <property type="match status" value="1"/>
</dbReference>
<feature type="transmembrane region" description="Helical" evidence="1">
    <location>
        <begin position="152"/>
        <end position="170"/>
    </location>
</feature>
<protein>
    <submittedName>
        <fullName evidence="3">Alpha/beta fold hydrolase</fullName>
    </submittedName>
</protein>
<reference evidence="3 4" key="1">
    <citation type="journal article" date="2020" name="Microbes Environ.">
        <title>Synthetic bacterial community of duckweed: a simple and stable system to study plant-microbe interactions.</title>
        <authorList>
            <person name="Ishizawa H."/>
            <person name="Tada M."/>
            <person name="Kuroda M."/>
            <person name="Inoue D."/>
            <person name="Futamata H."/>
            <person name="Ike M."/>
        </authorList>
    </citation>
    <scope>NUCLEOTIDE SEQUENCE [LARGE SCALE GENOMIC DNA]</scope>
    <source>
        <strain evidence="3 4">DW100</strain>
    </source>
</reference>
<gene>
    <name evidence="3" type="ORF">CRDW_33260</name>
</gene>
<proteinExistence type="predicted"/>
<evidence type="ECO:0000313" key="4">
    <source>
        <dbReference type="Proteomes" id="UP001380186"/>
    </source>
</evidence>
<keyword evidence="3" id="KW-0378">Hydrolase</keyword>
<dbReference type="SUPFAM" id="SSF53474">
    <property type="entry name" value="alpha/beta-Hydrolases"/>
    <property type="match status" value="1"/>
</dbReference>
<dbReference type="Pfam" id="PF12146">
    <property type="entry name" value="Hydrolase_4"/>
    <property type="match status" value="1"/>
</dbReference>
<organism evidence="3 4">
    <name type="scientific">Chryseobacterium gambrini</name>
    <dbReference type="NCBI Taxonomy" id="373672"/>
    <lineage>
        <taxon>Bacteria</taxon>
        <taxon>Pseudomonadati</taxon>
        <taxon>Bacteroidota</taxon>
        <taxon>Flavobacteriia</taxon>
        <taxon>Flavobacteriales</taxon>
        <taxon>Weeksellaceae</taxon>
        <taxon>Chryseobacterium group</taxon>
        <taxon>Chryseobacterium</taxon>
    </lineage>
</organism>